<dbReference type="Pfam" id="PF01607">
    <property type="entry name" value="CBM_14"/>
    <property type="match status" value="1"/>
</dbReference>
<reference evidence="3" key="1">
    <citation type="journal article" date="2018" name="Toxicon">
        <title>Venom-gland transcriptomics and venom proteomics of the giant Florida blue centipede, Scolopendra viridis.</title>
        <authorList>
            <person name="Ward M.J."/>
            <person name="Rokyta D.R."/>
        </authorList>
    </citation>
    <scope>NUCLEOTIDE SEQUENCE</scope>
    <source>
        <tissue evidence="3">Venom gland</tissue>
    </source>
</reference>
<dbReference type="SUPFAM" id="SSF57625">
    <property type="entry name" value="Invertebrate chitin-binding proteins"/>
    <property type="match status" value="1"/>
</dbReference>
<organism evidence="3">
    <name type="scientific">Scolopendra viridis</name>
    <name type="common">Giant centipede</name>
    <dbReference type="NCBI Taxonomy" id="118503"/>
    <lineage>
        <taxon>Eukaryota</taxon>
        <taxon>Metazoa</taxon>
        <taxon>Ecdysozoa</taxon>
        <taxon>Arthropoda</taxon>
        <taxon>Myriapoda</taxon>
        <taxon>Chilopoda</taxon>
        <taxon>Pleurostigmophora</taxon>
        <taxon>Scolopendromorpha</taxon>
        <taxon>Scolopendridae</taxon>
        <taxon>Scolopendra</taxon>
    </lineage>
</organism>
<feature type="chain" id="PRO_5020020887" evidence="1">
    <location>
        <begin position="20"/>
        <end position="118"/>
    </location>
</feature>
<keyword evidence="1" id="KW-0732">Signal</keyword>
<dbReference type="InterPro" id="IPR036508">
    <property type="entry name" value="Chitin-bd_dom_sf"/>
</dbReference>
<sequence length="118" mass="13666">MKSAIFVFVFLSVIYTVTCDEPTFPLRKVSDSEYIENSDSKFSCENRQLGYYADVEKNCDIFHICDGKVPAKRYTFACINKTKFNQPSTECIFEVETVFCEASPSRYDSSNRVYQKKN</sequence>
<proteinExistence type="predicted"/>
<dbReference type="AlphaFoldDB" id="A0A4D5R924"/>
<feature type="signal peptide" evidence="1">
    <location>
        <begin position="1"/>
        <end position="19"/>
    </location>
</feature>
<dbReference type="PROSITE" id="PS50940">
    <property type="entry name" value="CHIT_BIND_II"/>
    <property type="match status" value="1"/>
</dbReference>
<evidence type="ECO:0000256" key="1">
    <source>
        <dbReference type="SAM" id="SignalP"/>
    </source>
</evidence>
<name>A0A4D5R924_SCOVI</name>
<gene>
    <name evidence="3" type="primary">SLPTX1</name>
</gene>
<feature type="domain" description="Chitin-binding type-2" evidence="2">
    <location>
        <begin position="41"/>
        <end position="102"/>
    </location>
</feature>
<dbReference type="InterPro" id="IPR002557">
    <property type="entry name" value="Chitin-bd_dom"/>
</dbReference>
<evidence type="ECO:0000313" key="3">
    <source>
        <dbReference type="EMBL" id="MIC88659.1"/>
    </source>
</evidence>
<evidence type="ECO:0000259" key="2">
    <source>
        <dbReference type="PROSITE" id="PS50940"/>
    </source>
</evidence>
<dbReference type="GO" id="GO:0005576">
    <property type="term" value="C:extracellular region"/>
    <property type="evidence" value="ECO:0007669"/>
    <property type="project" value="InterPro"/>
</dbReference>
<dbReference type="EMBL" id="GGNE01000118">
    <property type="protein sequence ID" value="MIC88659.1"/>
    <property type="molecule type" value="Transcribed_RNA"/>
</dbReference>
<protein>
    <submittedName>
        <fullName evidence="3">SLPTX1</fullName>
    </submittedName>
</protein>
<dbReference type="GO" id="GO:0008061">
    <property type="term" value="F:chitin binding"/>
    <property type="evidence" value="ECO:0007669"/>
    <property type="project" value="InterPro"/>
</dbReference>
<accession>A0A4D5R924</accession>